<reference evidence="1" key="1">
    <citation type="submission" date="2023-01" db="EMBL/GenBank/DDBJ databases">
        <authorList>
            <person name="Van Ghelder C."/>
            <person name="Rancurel C."/>
        </authorList>
    </citation>
    <scope>NUCLEOTIDE SEQUENCE</scope>
    <source>
        <strain evidence="1">CNCM I-4278</strain>
    </source>
</reference>
<keyword evidence="2" id="KW-1185">Reference proteome</keyword>
<sequence length="158" mass="18344">MRTDCTWTRRKCCITWRNNLTRFQPSCTIRVFFVFSRSPHFLFPSRESITKSNSLSPPRELEATQTSLQISIGRSGKYIPRSGPPWRILQLPRVARSIPRLEQVLQWSPPALSCPTINQDAEKHRRSMAYRSSLRPTVSLWQSAVSLSWWQCLDCFGS</sequence>
<protein>
    <submittedName>
        <fullName evidence="1">Uncharacterized protein</fullName>
    </submittedName>
</protein>
<evidence type="ECO:0000313" key="2">
    <source>
        <dbReference type="Proteomes" id="UP001152607"/>
    </source>
</evidence>
<accession>A0A9W4UH04</accession>
<gene>
    <name evidence="1" type="ORF">PDIGIT_LOCUS8613</name>
</gene>
<dbReference type="AlphaFoldDB" id="A0A9W4UH04"/>
<proteinExistence type="predicted"/>
<dbReference type="Proteomes" id="UP001152607">
    <property type="component" value="Unassembled WGS sequence"/>
</dbReference>
<comment type="caution">
    <text evidence="1">The sequence shown here is derived from an EMBL/GenBank/DDBJ whole genome shotgun (WGS) entry which is preliminary data.</text>
</comment>
<name>A0A9W4UH04_9PLEO</name>
<organism evidence="1 2">
    <name type="scientific">Periconia digitata</name>
    <dbReference type="NCBI Taxonomy" id="1303443"/>
    <lineage>
        <taxon>Eukaryota</taxon>
        <taxon>Fungi</taxon>
        <taxon>Dikarya</taxon>
        <taxon>Ascomycota</taxon>
        <taxon>Pezizomycotina</taxon>
        <taxon>Dothideomycetes</taxon>
        <taxon>Pleosporomycetidae</taxon>
        <taxon>Pleosporales</taxon>
        <taxon>Massarineae</taxon>
        <taxon>Periconiaceae</taxon>
        <taxon>Periconia</taxon>
    </lineage>
</organism>
<evidence type="ECO:0000313" key="1">
    <source>
        <dbReference type="EMBL" id="CAI6335529.1"/>
    </source>
</evidence>
<dbReference type="EMBL" id="CAOQHR010000005">
    <property type="protein sequence ID" value="CAI6335529.1"/>
    <property type="molecule type" value="Genomic_DNA"/>
</dbReference>